<evidence type="ECO:0000256" key="5">
    <source>
        <dbReference type="ARBA" id="ARBA00022692"/>
    </source>
</evidence>
<gene>
    <name evidence="10" type="ORF">U732_1558</name>
</gene>
<proteinExistence type="inferred from homology"/>
<dbReference type="Proteomes" id="UP000031366">
    <property type="component" value="Unassembled WGS sequence"/>
</dbReference>
<dbReference type="OrthoDB" id="1936008at2"/>
<sequence length="397" mass="45415">MKYRFVAKDINNNTVRGYEFGENNIDFLRKLKNKKLFCIKYFEVKDLPINFITLVSYKDIAMFCKHMALALKSGMNFIDVLNLLIYKTSNKSLKKSLKEIKHDVERGNSLYNAMKNYSKIYPKLLINMVRLGQESGNLDEVFNNMHDYYLSRYKIKRKIVSSLIYPSIVLVLGIIVQLFFMTRLLPQFVSQFEVGNANLPNITMFYLRISNFLIGHKLILLLLFNIIGVTIILKSSLILKNKVISKLIINIPLARKIIIKRFQESFSSNMYLLIQSGINLVKVYDIAISCIDNNYLKEKLNNSLKILKLGNSLSNSINSAGVFPDFYINIISIGEESGNLNQSFRTLKDILEDEINDFLDKLVSITQPIAIILVGLLIGSAIVAMLLPMFTLLESAV</sequence>
<keyword evidence="4" id="KW-0997">Cell inner membrane</keyword>
<comment type="caution">
    <text evidence="10">The sequence shown here is derived from an EMBL/GenBank/DDBJ whole genome shotgun (WGS) entry which is preliminary data.</text>
</comment>
<dbReference type="STRING" id="29341.RSJ17_12455"/>
<dbReference type="Pfam" id="PF00482">
    <property type="entry name" value="T2SSF"/>
    <property type="match status" value="2"/>
</dbReference>
<dbReference type="InterPro" id="IPR018076">
    <property type="entry name" value="T2SS_GspF_dom"/>
</dbReference>
<comment type="subcellular location">
    <subcellularLocation>
        <location evidence="1">Cell inner membrane</location>
        <topology evidence="1">Multi-pass membrane protein</topology>
    </subcellularLocation>
</comment>
<evidence type="ECO:0000313" key="11">
    <source>
        <dbReference type="Proteomes" id="UP000031366"/>
    </source>
</evidence>
<feature type="domain" description="Type II secretion system protein GspF" evidence="9">
    <location>
        <begin position="63"/>
        <end position="186"/>
    </location>
</feature>
<reference evidence="10 11" key="1">
    <citation type="journal article" date="2015" name="Infect. Genet. Evol.">
        <title>Genomic sequences of six botulinum neurotoxin-producing strains representing three clostridial species illustrate the mobility and diversity of botulinum neurotoxin genes.</title>
        <authorList>
            <person name="Smith T.J."/>
            <person name="Hill K.K."/>
            <person name="Xie G."/>
            <person name="Foley B.T."/>
            <person name="Williamson C.H."/>
            <person name="Foster J.T."/>
            <person name="Johnson S.L."/>
            <person name="Chertkov O."/>
            <person name="Teshima H."/>
            <person name="Gibbons H.S."/>
            <person name="Johnsky L.A."/>
            <person name="Karavis M.A."/>
            <person name="Smith L.A."/>
        </authorList>
    </citation>
    <scope>NUCLEOTIDE SEQUENCE [LARGE SCALE GENOMIC DNA]</scope>
    <source>
        <strain evidence="10 11">CDC 2741</strain>
    </source>
</reference>
<dbReference type="EMBL" id="AYSO01000015">
    <property type="protein sequence ID" value="KIE47197.1"/>
    <property type="molecule type" value="Genomic_DNA"/>
</dbReference>
<evidence type="ECO:0000256" key="8">
    <source>
        <dbReference type="SAM" id="Phobius"/>
    </source>
</evidence>
<dbReference type="InterPro" id="IPR042094">
    <property type="entry name" value="T2SS_GspF_sf"/>
</dbReference>
<dbReference type="Gene3D" id="1.20.81.30">
    <property type="entry name" value="Type II secretion system (T2SS), domain F"/>
    <property type="match status" value="2"/>
</dbReference>
<evidence type="ECO:0000256" key="2">
    <source>
        <dbReference type="ARBA" id="ARBA00005745"/>
    </source>
</evidence>
<feature type="transmembrane region" description="Helical" evidence="8">
    <location>
        <begin position="369"/>
        <end position="393"/>
    </location>
</feature>
<evidence type="ECO:0000256" key="3">
    <source>
        <dbReference type="ARBA" id="ARBA00022475"/>
    </source>
</evidence>
<dbReference type="FunFam" id="1.20.81.30:FF:000001">
    <property type="entry name" value="Type II secretion system protein F"/>
    <property type="match status" value="1"/>
</dbReference>
<organism evidence="10 11">
    <name type="scientific">Clostridium argentinense CDC 2741</name>
    <dbReference type="NCBI Taxonomy" id="1418104"/>
    <lineage>
        <taxon>Bacteria</taxon>
        <taxon>Bacillati</taxon>
        <taxon>Bacillota</taxon>
        <taxon>Clostridia</taxon>
        <taxon>Eubacteriales</taxon>
        <taxon>Clostridiaceae</taxon>
        <taxon>Clostridium</taxon>
    </lineage>
</organism>
<feature type="transmembrane region" description="Helical" evidence="8">
    <location>
        <begin position="163"/>
        <end position="185"/>
    </location>
</feature>
<dbReference type="RefSeq" id="WP_039632630.1">
    <property type="nucleotide sequence ID" value="NZ_AYSO01000015.1"/>
</dbReference>
<dbReference type="PANTHER" id="PTHR30012:SF0">
    <property type="entry name" value="TYPE II SECRETION SYSTEM PROTEIN F-RELATED"/>
    <property type="match status" value="1"/>
</dbReference>
<evidence type="ECO:0000256" key="1">
    <source>
        <dbReference type="ARBA" id="ARBA00004429"/>
    </source>
</evidence>
<keyword evidence="3" id="KW-1003">Cell membrane</keyword>
<evidence type="ECO:0000259" key="9">
    <source>
        <dbReference type="Pfam" id="PF00482"/>
    </source>
</evidence>
<dbReference type="GO" id="GO:0005886">
    <property type="term" value="C:plasma membrane"/>
    <property type="evidence" value="ECO:0007669"/>
    <property type="project" value="UniProtKB-SubCell"/>
</dbReference>
<accession>A0A0C1R1C9</accession>
<comment type="similarity">
    <text evidence="2">Belongs to the GSP F family.</text>
</comment>
<protein>
    <submittedName>
        <fullName evidence="10">Type II secretion system (T2SS), F family protein</fullName>
    </submittedName>
</protein>
<feature type="transmembrane region" description="Helical" evidence="8">
    <location>
        <begin position="205"/>
        <end position="233"/>
    </location>
</feature>
<evidence type="ECO:0000256" key="4">
    <source>
        <dbReference type="ARBA" id="ARBA00022519"/>
    </source>
</evidence>
<keyword evidence="6 8" id="KW-1133">Transmembrane helix</keyword>
<dbReference type="PRINTS" id="PR00812">
    <property type="entry name" value="BCTERIALGSPF"/>
</dbReference>
<evidence type="ECO:0000313" key="10">
    <source>
        <dbReference type="EMBL" id="KIE47197.1"/>
    </source>
</evidence>
<name>A0A0C1R1C9_9CLOT</name>
<feature type="domain" description="Type II secretion system protein GspF" evidence="9">
    <location>
        <begin position="266"/>
        <end position="388"/>
    </location>
</feature>
<keyword evidence="5 8" id="KW-0812">Transmembrane</keyword>
<dbReference type="AlphaFoldDB" id="A0A0C1R1C9"/>
<dbReference type="InterPro" id="IPR003004">
    <property type="entry name" value="GspF/PilC"/>
</dbReference>
<evidence type="ECO:0000256" key="7">
    <source>
        <dbReference type="ARBA" id="ARBA00023136"/>
    </source>
</evidence>
<keyword evidence="11" id="KW-1185">Reference proteome</keyword>
<keyword evidence="7 8" id="KW-0472">Membrane</keyword>
<evidence type="ECO:0000256" key="6">
    <source>
        <dbReference type="ARBA" id="ARBA00022989"/>
    </source>
</evidence>
<dbReference type="PANTHER" id="PTHR30012">
    <property type="entry name" value="GENERAL SECRETION PATHWAY PROTEIN"/>
    <property type="match status" value="1"/>
</dbReference>